<gene>
    <name evidence="1" type="ordered locus">Dole_0398</name>
</gene>
<keyword evidence="2" id="KW-1185">Reference proteome</keyword>
<dbReference type="Gene3D" id="3.20.20.100">
    <property type="entry name" value="NADP-dependent oxidoreductase domain"/>
    <property type="match status" value="1"/>
</dbReference>
<sequence length="276" mass="30779">MEQTIQTAHGSFAKGVLGRTGLSVGRLGLAASYGAPPAAFEEAFERGCNYFYIGSGRRRANMKTAIRNICENGHREHLVVAVQTYARFGLLTETLFRRNLRSMGLAHADILMLGWHNRRPAQRLMDMALRLKQNGLCRFIGMSGHSRGLFVQLTKEGVFDLFHVRYNAAHRGAETETFPFLKGDSRPGVVSYTATRWGHLLKSEKMPEGEPPLRASDCYRFAMSHPAVDVCLCGPSNMEQMREALTALDLGPLSEAEMERARRVGDHVHRHGGGFF</sequence>
<dbReference type="KEGG" id="dol:Dole_0398"/>
<evidence type="ECO:0000313" key="2">
    <source>
        <dbReference type="Proteomes" id="UP000008561"/>
    </source>
</evidence>
<evidence type="ECO:0000313" key="1">
    <source>
        <dbReference type="EMBL" id="ABW66208.1"/>
    </source>
</evidence>
<dbReference type="InterPro" id="IPR053135">
    <property type="entry name" value="AKR2_Oxidoreductase"/>
</dbReference>
<dbReference type="STRING" id="96561.Dole_0398"/>
<proteinExistence type="predicted"/>
<dbReference type="SUPFAM" id="SSF51430">
    <property type="entry name" value="NAD(P)-linked oxidoreductase"/>
    <property type="match status" value="1"/>
</dbReference>
<name>A8ZT44_DESOH</name>
<dbReference type="InterPro" id="IPR036812">
    <property type="entry name" value="NAD(P)_OxRdtase_dom_sf"/>
</dbReference>
<dbReference type="EMBL" id="CP000859">
    <property type="protein sequence ID" value="ABW66208.1"/>
    <property type="molecule type" value="Genomic_DNA"/>
</dbReference>
<dbReference type="PANTHER" id="PTHR43312:SF1">
    <property type="entry name" value="NADP-DEPENDENT OXIDOREDUCTASE DOMAIN-CONTAINING PROTEIN"/>
    <property type="match status" value="1"/>
</dbReference>
<dbReference type="eggNOG" id="COG0667">
    <property type="taxonomic scope" value="Bacteria"/>
</dbReference>
<dbReference type="AlphaFoldDB" id="A8ZT44"/>
<dbReference type="PANTHER" id="PTHR43312">
    <property type="entry name" value="D-THREO-ALDOSE 1-DEHYDROGENASE"/>
    <property type="match status" value="1"/>
</dbReference>
<dbReference type="RefSeq" id="WP_012173827.1">
    <property type="nucleotide sequence ID" value="NC_009943.1"/>
</dbReference>
<dbReference type="Proteomes" id="UP000008561">
    <property type="component" value="Chromosome"/>
</dbReference>
<reference evidence="1 2" key="1">
    <citation type="submission" date="2007-10" db="EMBL/GenBank/DDBJ databases">
        <title>Complete sequence of Desulfococcus oleovorans Hxd3.</title>
        <authorList>
            <consortium name="US DOE Joint Genome Institute"/>
            <person name="Copeland A."/>
            <person name="Lucas S."/>
            <person name="Lapidus A."/>
            <person name="Barry K."/>
            <person name="Glavina del Rio T."/>
            <person name="Dalin E."/>
            <person name="Tice H."/>
            <person name="Pitluck S."/>
            <person name="Kiss H."/>
            <person name="Brettin T."/>
            <person name="Bruce D."/>
            <person name="Detter J.C."/>
            <person name="Han C."/>
            <person name="Schmutz J."/>
            <person name="Larimer F."/>
            <person name="Land M."/>
            <person name="Hauser L."/>
            <person name="Kyrpides N."/>
            <person name="Kim E."/>
            <person name="Wawrik B."/>
            <person name="Richardson P."/>
        </authorList>
    </citation>
    <scope>NUCLEOTIDE SEQUENCE [LARGE SCALE GENOMIC DNA]</scope>
    <source>
        <strain evidence="2">DSM 6200 / JCM 39069 / Hxd3</strain>
    </source>
</reference>
<accession>A8ZT44</accession>
<dbReference type="HOGENOM" id="CLU_1007200_0_0_7"/>
<organism evidence="1 2">
    <name type="scientific">Desulfosudis oleivorans (strain DSM 6200 / JCM 39069 / Hxd3)</name>
    <name type="common">Desulfococcus oleovorans</name>
    <dbReference type="NCBI Taxonomy" id="96561"/>
    <lineage>
        <taxon>Bacteria</taxon>
        <taxon>Pseudomonadati</taxon>
        <taxon>Thermodesulfobacteriota</taxon>
        <taxon>Desulfobacteria</taxon>
        <taxon>Desulfobacterales</taxon>
        <taxon>Desulfosudaceae</taxon>
        <taxon>Desulfosudis</taxon>
    </lineage>
</organism>
<protein>
    <submittedName>
        <fullName evidence="1">Oxidoreductase of the aldo/keto reductase family-like protein</fullName>
    </submittedName>
</protein>